<sequence length="111" mass="13075">MKKKIVVYVLMAFIALFLIFRFVSISNNISLQRGIVRSVSATEHNDIVIELENDSFYYINRGMESEINYEWFQNYLPGHEIELYIQNEHLFGSNSNRIVEVSINDSCIYKK</sequence>
<evidence type="ECO:0000313" key="2">
    <source>
        <dbReference type="EMBL" id="CUO74883.1"/>
    </source>
</evidence>
<dbReference type="AlphaFoldDB" id="A0A174HJ08"/>
<dbReference type="EMBL" id="NFHS01000006">
    <property type="protein sequence ID" value="OUN53810.1"/>
    <property type="molecule type" value="Genomic_DNA"/>
</dbReference>
<organism evidence="2 7">
    <name type="scientific">Bacteroides uniformis</name>
    <dbReference type="NCBI Taxonomy" id="820"/>
    <lineage>
        <taxon>Bacteria</taxon>
        <taxon>Pseudomonadati</taxon>
        <taxon>Bacteroidota</taxon>
        <taxon>Bacteroidia</taxon>
        <taxon>Bacteroidales</taxon>
        <taxon>Bacteroidaceae</taxon>
        <taxon>Bacteroides</taxon>
    </lineage>
</organism>
<feature type="transmembrane region" description="Helical" evidence="1">
    <location>
        <begin position="6"/>
        <end position="23"/>
    </location>
</feature>
<evidence type="ECO:0000313" key="7">
    <source>
        <dbReference type="Proteomes" id="UP000095419"/>
    </source>
</evidence>
<name>A0A174HJ08_BACUN</name>
<evidence type="ECO:0000313" key="3">
    <source>
        <dbReference type="EMBL" id="CUQ18040.1"/>
    </source>
</evidence>
<proteinExistence type="predicted"/>
<dbReference type="EMBL" id="CYZF01000006">
    <property type="protein sequence ID" value="CUO74883.1"/>
    <property type="molecule type" value="Genomic_DNA"/>
</dbReference>
<evidence type="ECO:0000313" key="4">
    <source>
        <dbReference type="EMBL" id="KAB4241036.1"/>
    </source>
</evidence>
<keyword evidence="1" id="KW-0472">Membrane</keyword>
<evidence type="ECO:0000313" key="10">
    <source>
        <dbReference type="Proteomes" id="UP000431575"/>
    </source>
</evidence>
<keyword evidence="1" id="KW-0812">Transmembrane</keyword>
<dbReference type="Proteomes" id="UP000196329">
    <property type="component" value="Unassembled WGS sequence"/>
</dbReference>
<evidence type="ECO:0000313" key="8">
    <source>
        <dbReference type="Proteomes" id="UP000095788"/>
    </source>
</evidence>
<evidence type="ECO:0000313" key="5">
    <source>
        <dbReference type="EMBL" id="KAB4258021.1"/>
    </source>
</evidence>
<dbReference type="RefSeq" id="WP_057088504.1">
    <property type="nucleotide sequence ID" value="NZ_CAKOCG010000006.1"/>
</dbReference>
<dbReference type="EMBL" id="WCTM01000008">
    <property type="protein sequence ID" value="KAB4241036.1"/>
    <property type="molecule type" value="Genomic_DNA"/>
</dbReference>
<gene>
    <name evidence="6" type="ORF">B5G17_12755</name>
    <name evidence="2" type="ORF">ERS417307_02361</name>
    <name evidence="3" type="ORF">ERS852554_03282</name>
    <name evidence="4" type="ORF">GAP41_14750</name>
    <name evidence="5" type="ORF">GAP48_02910</name>
</gene>
<evidence type="ECO:0000313" key="11">
    <source>
        <dbReference type="Proteomes" id="UP000487989"/>
    </source>
</evidence>
<reference evidence="7 8" key="1">
    <citation type="submission" date="2015-09" db="EMBL/GenBank/DDBJ databases">
        <authorList>
            <consortium name="Pathogen Informatics"/>
        </authorList>
    </citation>
    <scope>NUCLEOTIDE SEQUENCE [LARGE SCALE GENOMIC DNA]</scope>
    <source>
        <strain evidence="2 7">2789STDY5608791</strain>
        <strain evidence="3 8">2789STDY5834942</strain>
    </source>
</reference>
<reference evidence="6" key="3">
    <citation type="journal article" date="2018" name="BMC Genomics">
        <title>Whole genome sequencing and function prediction of 133 gut anaerobes isolated from chicken caecum in pure cultures.</title>
        <authorList>
            <person name="Medvecky M."/>
            <person name="Cejkova D."/>
            <person name="Polansky O."/>
            <person name="Karasova D."/>
            <person name="Kubasova T."/>
            <person name="Cizek A."/>
            <person name="Rychlik I."/>
        </authorList>
    </citation>
    <scope>NUCLEOTIDE SEQUENCE</scope>
    <source>
        <strain evidence="6">An67</strain>
    </source>
</reference>
<accession>A0A174HJ08</accession>
<reference evidence="9" key="2">
    <citation type="submission" date="2017-04" db="EMBL/GenBank/DDBJ databases">
        <title>Function of individual gut microbiota members based on whole genome sequencing of pure cultures obtained from chicken caecum.</title>
        <authorList>
            <person name="Medvecky M."/>
            <person name="Cejkova D."/>
            <person name="Polansky O."/>
            <person name="Karasova D."/>
            <person name="Kubasova T."/>
            <person name="Cizek A."/>
            <person name="Rychlik I."/>
        </authorList>
    </citation>
    <scope>NUCLEOTIDE SEQUENCE [LARGE SCALE GENOMIC DNA]</scope>
    <source>
        <strain evidence="9">An67</strain>
    </source>
</reference>
<dbReference type="EMBL" id="WCTJ01000003">
    <property type="protein sequence ID" value="KAB4258021.1"/>
    <property type="molecule type" value="Genomic_DNA"/>
</dbReference>
<dbReference type="EMBL" id="CZBF01000006">
    <property type="protein sequence ID" value="CUQ18040.1"/>
    <property type="molecule type" value="Genomic_DNA"/>
</dbReference>
<dbReference type="Proteomes" id="UP000095419">
    <property type="component" value="Unassembled WGS sequence"/>
</dbReference>
<keyword evidence="1" id="KW-1133">Transmembrane helix</keyword>
<reference evidence="10 11" key="4">
    <citation type="journal article" date="2019" name="Nat. Med.">
        <title>A library of human gut bacterial isolates paired with longitudinal multiomics data enables mechanistic microbiome research.</title>
        <authorList>
            <person name="Poyet M."/>
            <person name="Groussin M."/>
            <person name="Gibbons S.M."/>
            <person name="Avila-Pacheco J."/>
            <person name="Jiang X."/>
            <person name="Kearney S.M."/>
            <person name="Perrotta A.R."/>
            <person name="Berdy B."/>
            <person name="Zhao S."/>
            <person name="Lieberman T.D."/>
            <person name="Swanson P.K."/>
            <person name="Smith M."/>
            <person name="Roesemann S."/>
            <person name="Alexander J.E."/>
            <person name="Rich S.A."/>
            <person name="Livny J."/>
            <person name="Vlamakis H."/>
            <person name="Clish C."/>
            <person name="Bullock K."/>
            <person name="Deik A."/>
            <person name="Scott J."/>
            <person name="Pierce K.A."/>
            <person name="Xavier R.J."/>
            <person name="Alm E.J."/>
        </authorList>
    </citation>
    <scope>NUCLEOTIDE SEQUENCE [LARGE SCALE GENOMIC DNA]</scope>
    <source>
        <strain evidence="5 11">BIOML-A3</strain>
        <strain evidence="4 10">BIOML-A6</strain>
    </source>
</reference>
<dbReference type="Proteomes" id="UP000095788">
    <property type="component" value="Unassembled WGS sequence"/>
</dbReference>
<evidence type="ECO:0000256" key="1">
    <source>
        <dbReference type="SAM" id="Phobius"/>
    </source>
</evidence>
<evidence type="ECO:0000313" key="6">
    <source>
        <dbReference type="EMBL" id="OUN53810.1"/>
    </source>
</evidence>
<dbReference type="Proteomes" id="UP000431575">
    <property type="component" value="Unassembled WGS sequence"/>
</dbReference>
<evidence type="ECO:0000313" key="9">
    <source>
        <dbReference type="Proteomes" id="UP000196329"/>
    </source>
</evidence>
<dbReference type="Proteomes" id="UP000487989">
    <property type="component" value="Unassembled WGS sequence"/>
</dbReference>
<protein>
    <submittedName>
        <fullName evidence="2">Uncharacterized protein</fullName>
    </submittedName>
</protein>